<protein>
    <submittedName>
        <fullName evidence="1">Uncharacterized protein</fullName>
    </submittedName>
</protein>
<evidence type="ECO:0000313" key="2">
    <source>
        <dbReference type="Proteomes" id="UP000294855"/>
    </source>
</evidence>
<comment type="caution">
    <text evidence="1">The sequence shown here is derived from an EMBL/GenBank/DDBJ whole genome shotgun (WGS) entry which is preliminary data.</text>
</comment>
<dbReference type="EMBL" id="SNYS01000009">
    <property type="protein sequence ID" value="TDQ68328.1"/>
    <property type="molecule type" value="Genomic_DNA"/>
</dbReference>
<sequence>MLVLLLLLTAVLSCVGCIESSSEKEEDTVMKCSKPFVNASISCSQNEDGEIICNVVYWIYDNYEIDEENATFNISGNTVQIHLPTVKYENYDDSCYRYFEATEINLGKKELFEEQGMYFVSLEGNPNQIGKFIFENGSLYNFAPARVEAIQIVQDKNMIKTVVKTLTGDEQIFTIDVENATYSDNFDENKTFTIQVSEKKLDYKELMTFIGVFSTQEFEIMPLDDLENGNYTIKVNDQEATFVVRNHNIVRIYNFEK</sequence>
<dbReference type="AlphaFoldDB" id="A0A484F4C7"/>
<name>A0A484F4C7_9EURY</name>
<dbReference type="RefSeq" id="WP_133517709.1">
    <property type="nucleotide sequence ID" value="NZ_JAHDUW010000004.1"/>
</dbReference>
<keyword evidence="2" id="KW-1185">Reference proteome</keyword>
<gene>
    <name evidence="1" type="ORF">C7391_1271</name>
</gene>
<evidence type="ECO:0000313" key="1">
    <source>
        <dbReference type="EMBL" id="TDQ68328.1"/>
    </source>
</evidence>
<proteinExistence type="predicted"/>
<organism evidence="1 2">
    <name type="scientific">Methanimicrococcus blatticola</name>
    <dbReference type="NCBI Taxonomy" id="91560"/>
    <lineage>
        <taxon>Archaea</taxon>
        <taxon>Methanobacteriati</taxon>
        <taxon>Methanobacteriota</taxon>
        <taxon>Stenosarchaea group</taxon>
        <taxon>Methanomicrobia</taxon>
        <taxon>Methanosarcinales</taxon>
        <taxon>Methanosarcinaceae</taxon>
        <taxon>Methanimicrococcus</taxon>
    </lineage>
</organism>
<reference evidence="1 2" key="1">
    <citation type="submission" date="2019-03" db="EMBL/GenBank/DDBJ databases">
        <title>Genomic Encyclopedia of Type Strains, Phase IV (KMG-IV): sequencing the most valuable type-strain genomes for metagenomic binning, comparative biology and taxonomic classification.</title>
        <authorList>
            <person name="Goeker M."/>
        </authorList>
    </citation>
    <scope>NUCLEOTIDE SEQUENCE [LARGE SCALE GENOMIC DNA]</scope>
    <source>
        <strain evidence="1 2">DSM 13328</strain>
    </source>
</reference>
<dbReference type="Proteomes" id="UP000294855">
    <property type="component" value="Unassembled WGS sequence"/>
</dbReference>
<accession>A0A484F4C7</accession>